<dbReference type="InterPro" id="IPR011701">
    <property type="entry name" value="MFS"/>
</dbReference>
<dbReference type="InterPro" id="IPR052528">
    <property type="entry name" value="Sugar_transport-like"/>
</dbReference>
<dbReference type="SUPFAM" id="SSF103473">
    <property type="entry name" value="MFS general substrate transporter"/>
    <property type="match status" value="1"/>
</dbReference>
<sequence length="372" mass="41239">MYKMKKKFRFPSDKGRNYYCILFEGLFNTLGTDVLGMTTIVPLFLAEFGASLTLIGSLSSMQSILHGITPLLAGGFIAAAVSKKSLSLLLNGISRGAILLIPFLLLLRFPDSVIVGAFFMVMLLYFCFQSMSGIIWNHLLGDCVTGRQRGQLVGTLFAISGFITFISSNLVKIIRDSPELDRWTKYGIIFGLAGILLTSSVLCFIPLREEPVGASPKEERNVKVYLSELFRCFRNRDFNWLLITNCLSHTSSMINTFIYLYAQNFLRLPSTQVSTLLVIQTLGVIAGGFSTGRVSSRFGCKRMLIFAESLGLLVPVCSLTAMHTQFPFFTMCAGGNVFAVRPVYVVQILVIVLTLVSASRLRLIVYPETQTK</sequence>
<proteinExistence type="predicted"/>
<name>A0A2K4ZFV1_9FIRM</name>
<accession>A0A2K4ZFV1</accession>
<comment type="subcellular location">
    <subcellularLocation>
        <location evidence="1">Cell membrane</location>
        <topology evidence="1">Multi-pass membrane protein</topology>
    </subcellularLocation>
</comment>
<dbReference type="PANTHER" id="PTHR23526:SF2">
    <property type="entry name" value="MAJOR FACILITATOR SUPERFAMILY (MFS) PROFILE DOMAIN-CONTAINING PROTEIN"/>
    <property type="match status" value="1"/>
</dbReference>
<protein>
    <submittedName>
        <fullName evidence="3">Major Facilitator Superfamily protein</fullName>
    </submittedName>
</protein>
<feature type="transmembrane region" description="Helical" evidence="2">
    <location>
        <begin position="186"/>
        <end position="207"/>
    </location>
</feature>
<feature type="transmembrane region" description="Helical" evidence="2">
    <location>
        <begin position="88"/>
        <end position="107"/>
    </location>
</feature>
<feature type="transmembrane region" description="Helical" evidence="2">
    <location>
        <begin position="21"/>
        <end position="44"/>
    </location>
</feature>
<evidence type="ECO:0000313" key="3">
    <source>
        <dbReference type="EMBL" id="SOY29338.1"/>
    </source>
</evidence>
<dbReference type="Pfam" id="PF07690">
    <property type="entry name" value="MFS_1"/>
    <property type="match status" value="1"/>
</dbReference>
<reference evidence="3 4" key="1">
    <citation type="submission" date="2018-01" db="EMBL/GenBank/DDBJ databases">
        <authorList>
            <person name="Gaut B.S."/>
            <person name="Morton B.R."/>
            <person name="Clegg M.T."/>
            <person name="Duvall M.R."/>
        </authorList>
    </citation>
    <scope>NUCLEOTIDE SEQUENCE [LARGE SCALE GENOMIC DNA]</scope>
    <source>
        <strain evidence="3">GP69</strain>
    </source>
</reference>
<dbReference type="PANTHER" id="PTHR23526">
    <property type="entry name" value="INTEGRAL MEMBRANE TRANSPORT PROTEIN-RELATED"/>
    <property type="match status" value="1"/>
</dbReference>
<feature type="transmembrane region" description="Helical" evidence="2">
    <location>
        <begin position="303"/>
        <end position="323"/>
    </location>
</feature>
<evidence type="ECO:0000313" key="4">
    <source>
        <dbReference type="Proteomes" id="UP000236311"/>
    </source>
</evidence>
<feature type="transmembrane region" description="Helical" evidence="2">
    <location>
        <begin position="64"/>
        <end position="81"/>
    </location>
</feature>
<dbReference type="RefSeq" id="WP_103239440.1">
    <property type="nucleotide sequence ID" value="NZ_JANJZD010000009.1"/>
</dbReference>
<keyword evidence="2" id="KW-1133">Transmembrane helix</keyword>
<dbReference type="Gene3D" id="1.20.1250.20">
    <property type="entry name" value="MFS general substrate transporter like domains"/>
    <property type="match status" value="2"/>
</dbReference>
<evidence type="ECO:0000256" key="1">
    <source>
        <dbReference type="ARBA" id="ARBA00004651"/>
    </source>
</evidence>
<dbReference type="AlphaFoldDB" id="A0A2K4ZFV1"/>
<feature type="transmembrane region" description="Helical" evidence="2">
    <location>
        <begin position="113"/>
        <end position="140"/>
    </location>
</feature>
<evidence type="ECO:0000256" key="2">
    <source>
        <dbReference type="SAM" id="Phobius"/>
    </source>
</evidence>
<dbReference type="InterPro" id="IPR036259">
    <property type="entry name" value="MFS_trans_sf"/>
</dbReference>
<organism evidence="3 4">
    <name type="scientific">Acetatifactor muris</name>
    <dbReference type="NCBI Taxonomy" id="879566"/>
    <lineage>
        <taxon>Bacteria</taxon>
        <taxon>Bacillati</taxon>
        <taxon>Bacillota</taxon>
        <taxon>Clostridia</taxon>
        <taxon>Lachnospirales</taxon>
        <taxon>Lachnospiraceae</taxon>
        <taxon>Acetatifactor</taxon>
    </lineage>
</organism>
<keyword evidence="4" id="KW-1185">Reference proteome</keyword>
<keyword evidence="2" id="KW-0812">Transmembrane</keyword>
<dbReference type="Proteomes" id="UP000236311">
    <property type="component" value="Unassembled WGS sequence"/>
</dbReference>
<gene>
    <name evidence="3" type="ORF">AMURIS_02053</name>
</gene>
<feature type="transmembrane region" description="Helical" evidence="2">
    <location>
        <begin position="343"/>
        <end position="363"/>
    </location>
</feature>
<dbReference type="EMBL" id="OFSM01000009">
    <property type="protein sequence ID" value="SOY29338.1"/>
    <property type="molecule type" value="Genomic_DNA"/>
</dbReference>
<dbReference type="GO" id="GO:0005886">
    <property type="term" value="C:plasma membrane"/>
    <property type="evidence" value="ECO:0007669"/>
    <property type="project" value="UniProtKB-SubCell"/>
</dbReference>
<feature type="transmembrane region" description="Helical" evidence="2">
    <location>
        <begin position="240"/>
        <end position="261"/>
    </location>
</feature>
<dbReference type="GO" id="GO:0022857">
    <property type="term" value="F:transmembrane transporter activity"/>
    <property type="evidence" value="ECO:0007669"/>
    <property type="project" value="InterPro"/>
</dbReference>
<keyword evidence="2" id="KW-0472">Membrane</keyword>
<feature type="transmembrane region" description="Helical" evidence="2">
    <location>
        <begin position="273"/>
        <end position="291"/>
    </location>
</feature>
<dbReference type="OrthoDB" id="3193516at2"/>
<feature type="transmembrane region" description="Helical" evidence="2">
    <location>
        <begin position="152"/>
        <end position="174"/>
    </location>
</feature>